<sequence>MRIEDGTEPMKIPLLGFKPLIGVVHLPPTTSSPRGYGNIDRMVDYVVNEVGKLEEAGFDAVIIENYGDKPFSVNAYDEILAAVLSVVVREAVKSTRLPVGVNILRNNARLALAIAYATGAKFIRINAYCETRLSPEGILTPLARDIEQIRKHLDRNILVFADIDVKHSYPVGQHDIGAVLNDCVERGYMDAIIASGQATSKPPEPGYVAFIKRNSPKPVLLGSGLRVDNIQLYWNVVDGFIVGSSIKYEGKASNSIDPKKARELALIVNGLRRKTLDA</sequence>
<dbReference type="InterPro" id="IPR005137">
    <property type="entry name" value="BtpA"/>
</dbReference>
<keyword evidence="3" id="KW-1185">Reference proteome</keyword>
<dbReference type="GeneID" id="89289066"/>
<evidence type="ECO:0000256" key="1">
    <source>
        <dbReference type="ARBA" id="ARBA00006007"/>
    </source>
</evidence>
<dbReference type="SUPFAM" id="SSF51366">
    <property type="entry name" value="Ribulose-phoshate binding barrel"/>
    <property type="match status" value="1"/>
</dbReference>
<dbReference type="PANTHER" id="PTHR21381:SF3">
    <property type="entry name" value="SGC REGION PROTEIN SGCQ-RELATED"/>
    <property type="match status" value="1"/>
</dbReference>
<accession>A0ABM8IV91</accession>
<dbReference type="PIRSF" id="PIRSF005956">
    <property type="entry name" value="BtpA"/>
    <property type="match status" value="1"/>
</dbReference>
<comment type="similarity">
    <text evidence="1">Belongs to the BtpA family.</text>
</comment>
<proteinExistence type="inferred from homology"/>
<name>A0ABM8IV91_9CREN</name>
<evidence type="ECO:0000313" key="3">
    <source>
        <dbReference type="Proteomes" id="UP001341135"/>
    </source>
</evidence>
<evidence type="ECO:0000313" key="2">
    <source>
        <dbReference type="EMBL" id="BES81480.1"/>
    </source>
</evidence>
<dbReference type="Proteomes" id="UP001341135">
    <property type="component" value="Chromosome"/>
</dbReference>
<organism evidence="2 3">
    <name type="scientific">Pyrodictium abyssi</name>
    <dbReference type="NCBI Taxonomy" id="54256"/>
    <lineage>
        <taxon>Archaea</taxon>
        <taxon>Thermoproteota</taxon>
        <taxon>Thermoprotei</taxon>
        <taxon>Desulfurococcales</taxon>
        <taxon>Pyrodictiaceae</taxon>
        <taxon>Pyrodictium</taxon>
    </lineage>
</organism>
<gene>
    <name evidence="2" type="ORF">PABY_10470</name>
</gene>
<dbReference type="RefSeq" id="WP_338252604.1">
    <property type="nucleotide sequence ID" value="NZ_AP028907.1"/>
</dbReference>
<dbReference type="NCBIfam" id="TIGR00259">
    <property type="entry name" value="thylakoid_BtpA"/>
    <property type="match status" value="1"/>
</dbReference>
<dbReference type="EMBL" id="AP028907">
    <property type="protein sequence ID" value="BES81480.1"/>
    <property type="molecule type" value="Genomic_DNA"/>
</dbReference>
<reference evidence="2 3" key="1">
    <citation type="submission" date="2023-09" db="EMBL/GenBank/DDBJ databases">
        <title>Pyrofollis japonicus gen. nov. sp. nov., a novel member of the family Pyrodictiaceae isolated from the Iheya North hydrothermal field.</title>
        <authorList>
            <person name="Miyazaki U."/>
            <person name="Sanari M."/>
            <person name="Tame A."/>
            <person name="Kitajima M."/>
            <person name="Okamoto A."/>
            <person name="Sawayama S."/>
            <person name="Miyazaki J."/>
            <person name="Takai K."/>
            <person name="Nakagawa S."/>
        </authorList>
    </citation>
    <scope>NUCLEOTIDE SEQUENCE [LARGE SCALE GENOMIC DNA]</scope>
    <source>
        <strain evidence="2 3">AV2</strain>
    </source>
</reference>
<dbReference type="InterPro" id="IPR011060">
    <property type="entry name" value="RibuloseP-bd_barrel"/>
</dbReference>
<dbReference type="Pfam" id="PF03437">
    <property type="entry name" value="BtpA"/>
    <property type="match status" value="1"/>
</dbReference>
<protein>
    <submittedName>
        <fullName evidence="2">BtpA/SgcQ family protein</fullName>
    </submittedName>
</protein>
<dbReference type="CDD" id="cd04722">
    <property type="entry name" value="TIM_phosphate_binding"/>
    <property type="match status" value="1"/>
</dbReference>
<dbReference type="PANTHER" id="PTHR21381">
    <property type="entry name" value="ZGC:162297"/>
    <property type="match status" value="1"/>
</dbReference>